<dbReference type="InterPro" id="IPR002541">
    <property type="entry name" value="Cyt_c_assembly"/>
</dbReference>
<dbReference type="InterPro" id="IPR045062">
    <property type="entry name" value="Cyt_c_biogenesis_CcsA/CcmC"/>
</dbReference>
<keyword evidence="11" id="KW-0614">Plasmid</keyword>
<sequence>MLKWFKSFSQPIKLYHICGWLLWGVIPLSLLLLPFALVWGLAIAPADYQQGEAYRIMYLHVPAAILSLALYSFMAGLAFVGIVWQMKMADLAAMAIAPVGGMFTLIALVTGSIWGKPMWGTWWIWDARLTSELILLFIYIGIIALYHSFDDRRLAARAAGILVLVGCINLPVIHYSVEWWNTLHQASTQMQHTIAPSMRIPLRLNIVSFFILSLSFILMRMQYLILQMEQRRDWVIKLATNAKDD</sequence>
<evidence type="ECO:0000256" key="9">
    <source>
        <dbReference type="RuleBase" id="RU364092"/>
    </source>
</evidence>
<comment type="subcellular location">
    <subcellularLocation>
        <location evidence="9">Cell inner membrane</location>
    </subcellularLocation>
    <subcellularLocation>
        <location evidence="2">Membrane</location>
        <topology evidence="2">Multi-pass membrane protein</topology>
    </subcellularLocation>
</comment>
<keyword evidence="7 9" id="KW-1133">Transmembrane helix</keyword>
<name>A0AAP9R321_KLEAE</name>
<gene>
    <name evidence="9" type="primary">ccmC</name>
    <name evidence="11" type="ORF">HV331_26930</name>
</gene>
<feature type="transmembrane region" description="Helical" evidence="9">
    <location>
        <begin position="206"/>
        <end position="226"/>
    </location>
</feature>
<dbReference type="RefSeq" id="WP_182015488.1">
    <property type="nucleotide sequence ID" value="NZ_CP055905.1"/>
</dbReference>
<dbReference type="PANTHER" id="PTHR30071:SF1">
    <property type="entry name" value="CYTOCHROME B_B6 PROTEIN-RELATED"/>
    <property type="match status" value="1"/>
</dbReference>
<evidence type="ECO:0000256" key="5">
    <source>
        <dbReference type="ARBA" id="ARBA00022692"/>
    </source>
</evidence>
<reference evidence="12" key="1">
    <citation type="submission" date="2020-06" db="EMBL/GenBank/DDBJ databases">
        <title>REHAB project genomes.</title>
        <authorList>
            <person name="Shaw L.P."/>
        </authorList>
    </citation>
    <scope>NUCLEOTIDE SEQUENCE [LARGE SCALE GENOMIC DNA]</scope>
    <source>
        <strain evidence="12">RHBSTW-00938</strain>
        <plasmid evidence="12">prhbstw-00938_2</plasmid>
    </source>
</reference>
<keyword evidence="8 9" id="KW-0472">Membrane</keyword>
<dbReference type="NCBIfam" id="TIGR01191">
    <property type="entry name" value="ccmC"/>
    <property type="match status" value="1"/>
</dbReference>
<keyword evidence="6 9" id="KW-0201">Cytochrome c-type biogenesis</keyword>
<evidence type="ECO:0000256" key="2">
    <source>
        <dbReference type="ARBA" id="ARBA00004141"/>
    </source>
</evidence>
<evidence type="ECO:0000256" key="1">
    <source>
        <dbReference type="ARBA" id="ARBA00002442"/>
    </source>
</evidence>
<evidence type="ECO:0000256" key="7">
    <source>
        <dbReference type="ARBA" id="ARBA00022989"/>
    </source>
</evidence>
<protein>
    <recommendedName>
        <fullName evidence="4 9">Heme exporter protein C</fullName>
    </recommendedName>
    <alternativeName>
        <fullName evidence="9">Cytochrome c-type biogenesis protein</fullName>
    </alternativeName>
</protein>
<keyword evidence="9" id="KW-0997">Cell inner membrane</keyword>
<feature type="domain" description="Cytochrome c assembly protein" evidence="10">
    <location>
        <begin position="28"/>
        <end position="184"/>
    </location>
</feature>
<dbReference type="InterPro" id="IPR003557">
    <property type="entry name" value="Cyt_c_biogenesis_CcmC"/>
</dbReference>
<evidence type="ECO:0000256" key="3">
    <source>
        <dbReference type="ARBA" id="ARBA00005840"/>
    </source>
</evidence>
<evidence type="ECO:0000256" key="6">
    <source>
        <dbReference type="ARBA" id="ARBA00022748"/>
    </source>
</evidence>
<feature type="transmembrane region" description="Helical" evidence="9">
    <location>
        <begin position="127"/>
        <end position="146"/>
    </location>
</feature>
<geneLocation type="plasmid" evidence="12">
    <name>prhbstw-00938_2</name>
</geneLocation>
<dbReference type="Pfam" id="PF01578">
    <property type="entry name" value="Cytochrom_C_asm"/>
    <property type="match status" value="1"/>
</dbReference>
<dbReference type="GO" id="GO:0017004">
    <property type="term" value="P:cytochrome complex assembly"/>
    <property type="evidence" value="ECO:0007669"/>
    <property type="project" value="UniProtKB-KW"/>
</dbReference>
<comment type="similarity">
    <text evidence="3 9">Belongs to the CcmC/CycZ/HelC family.</text>
</comment>
<evidence type="ECO:0000313" key="11">
    <source>
        <dbReference type="EMBL" id="QMR43109.1"/>
    </source>
</evidence>
<dbReference type="AlphaFoldDB" id="A0AAP9R321"/>
<dbReference type="PANTHER" id="PTHR30071">
    <property type="entry name" value="HEME EXPORTER PROTEIN C"/>
    <property type="match status" value="1"/>
</dbReference>
<keyword evidence="9" id="KW-1003">Cell membrane</keyword>
<dbReference type="PRINTS" id="PR01386">
    <property type="entry name" value="CCMCBIOGNSIS"/>
</dbReference>
<evidence type="ECO:0000256" key="8">
    <source>
        <dbReference type="ARBA" id="ARBA00023136"/>
    </source>
</evidence>
<dbReference type="GO" id="GO:0015232">
    <property type="term" value="F:heme transmembrane transporter activity"/>
    <property type="evidence" value="ECO:0007669"/>
    <property type="project" value="InterPro"/>
</dbReference>
<dbReference type="EMBL" id="CP055905">
    <property type="protein sequence ID" value="QMR43109.1"/>
    <property type="molecule type" value="Genomic_DNA"/>
</dbReference>
<comment type="function">
    <text evidence="1 9">Required for the export of heme to the periplasm for the biogenesis of c-type cytochromes.</text>
</comment>
<feature type="transmembrane region" description="Helical" evidence="9">
    <location>
        <begin position="91"/>
        <end position="115"/>
    </location>
</feature>
<keyword evidence="9" id="KW-0813">Transport</keyword>
<dbReference type="Proteomes" id="UP000514462">
    <property type="component" value="Plasmid pRHBSTW-00938_2"/>
</dbReference>
<feature type="transmembrane region" description="Helical" evidence="9">
    <location>
        <begin position="20"/>
        <end position="43"/>
    </location>
</feature>
<organism evidence="11 12">
    <name type="scientific">Klebsiella aerogenes</name>
    <name type="common">Enterobacter aerogenes</name>
    <dbReference type="NCBI Taxonomy" id="548"/>
    <lineage>
        <taxon>Bacteria</taxon>
        <taxon>Pseudomonadati</taxon>
        <taxon>Pseudomonadota</taxon>
        <taxon>Gammaproteobacteria</taxon>
        <taxon>Enterobacterales</taxon>
        <taxon>Enterobacteriaceae</taxon>
        <taxon>Klebsiella/Raoultella group</taxon>
        <taxon>Klebsiella</taxon>
    </lineage>
</organism>
<evidence type="ECO:0000259" key="10">
    <source>
        <dbReference type="Pfam" id="PF01578"/>
    </source>
</evidence>
<dbReference type="GO" id="GO:0020037">
    <property type="term" value="F:heme binding"/>
    <property type="evidence" value="ECO:0007669"/>
    <property type="project" value="InterPro"/>
</dbReference>
<keyword evidence="5 9" id="KW-0812">Transmembrane</keyword>
<evidence type="ECO:0000313" key="12">
    <source>
        <dbReference type="Proteomes" id="UP000514462"/>
    </source>
</evidence>
<proteinExistence type="inferred from homology"/>
<feature type="transmembrane region" description="Helical" evidence="9">
    <location>
        <begin position="63"/>
        <end position="84"/>
    </location>
</feature>
<accession>A0AAP9R321</accession>
<dbReference type="GO" id="GO:0005886">
    <property type="term" value="C:plasma membrane"/>
    <property type="evidence" value="ECO:0007669"/>
    <property type="project" value="UniProtKB-SubCell"/>
</dbReference>
<feature type="transmembrane region" description="Helical" evidence="9">
    <location>
        <begin position="158"/>
        <end position="177"/>
    </location>
</feature>
<evidence type="ECO:0000256" key="4">
    <source>
        <dbReference type="ARBA" id="ARBA00016463"/>
    </source>
</evidence>